<dbReference type="SUPFAM" id="SSF50331">
    <property type="entry name" value="MOP-like"/>
    <property type="match status" value="1"/>
</dbReference>
<dbReference type="SUPFAM" id="SSF52540">
    <property type="entry name" value="P-loop containing nucleoside triphosphate hydrolases"/>
    <property type="match status" value="1"/>
</dbReference>
<comment type="caution">
    <text evidence="12">The sequence shown here is derived from an EMBL/GenBank/DDBJ whole genome shotgun (WGS) entry which is preliminary data.</text>
</comment>
<proteinExistence type="predicted"/>
<dbReference type="Gene3D" id="2.40.50.100">
    <property type="match status" value="1"/>
</dbReference>
<dbReference type="InterPro" id="IPR008995">
    <property type="entry name" value="Mo/tungstate-bd_C_term_dom"/>
</dbReference>
<dbReference type="GO" id="GO:0016887">
    <property type="term" value="F:ATP hydrolysis activity"/>
    <property type="evidence" value="ECO:0007669"/>
    <property type="project" value="InterPro"/>
</dbReference>
<evidence type="ECO:0000256" key="6">
    <source>
        <dbReference type="ARBA" id="ARBA00022840"/>
    </source>
</evidence>
<name>A0A1Y5FAV2_9BACT</name>
<dbReference type="InterPro" id="IPR050334">
    <property type="entry name" value="Molybdenum_import_ModC"/>
</dbReference>
<evidence type="ECO:0000256" key="7">
    <source>
        <dbReference type="ARBA" id="ARBA00022967"/>
    </source>
</evidence>
<evidence type="ECO:0000256" key="3">
    <source>
        <dbReference type="ARBA" id="ARBA00022505"/>
    </source>
</evidence>
<keyword evidence="7" id="KW-1278">Translocase</keyword>
<keyword evidence="8" id="KW-0472">Membrane</keyword>
<dbReference type="AlphaFoldDB" id="A0A1Y5FAV2"/>
<feature type="domain" description="Mop" evidence="11">
    <location>
        <begin position="289"/>
        <end position="355"/>
    </location>
</feature>
<evidence type="ECO:0000256" key="2">
    <source>
        <dbReference type="ARBA" id="ARBA00022475"/>
    </source>
</evidence>
<evidence type="ECO:0000256" key="9">
    <source>
        <dbReference type="PROSITE-ProRule" id="PRU01213"/>
    </source>
</evidence>
<evidence type="ECO:0000259" key="11">
    <source>
        <dbReference type="PROSITE" id="PS51866"/>
    </source>
</evidence>
<keyword evidence="4" id="KW-0997">Cell inner membrane</keyword>
<dbReference type="Pfam" id="PF00005">
    <property type="entry name" value="ABC_tran"/>
    <property type="match status" value="1"/>
</dbReference>
<dbReference type="InterPro" id="IPR005116">
    <property type="entry name" value="Transp-assoc_OB_typ1"/>
</dbReference>
<sequence>MLEGNLKLQIGKFHLTTGDFSLPTTGITVLFGRSGAGKSTLLRALAGLEPKTIGLLKFNETLWQNEDTCLVTEKRNIGFVFQDAALFPHMNVRENLEYALKRSIERTESVESMAMKIGMEHKLNQNVQSLSGGEIQRVAIGRALISKPKILCMDEPLSALDHQAKNEILLLIESLAKDSKIPIIYITHSPDVVERLADHVALIANGRVERVMTLKEALSQMDSPLFDEEGAVSVIEGRIGESDEHGLRNFGNDLINFKLTGLDSRTCEEQHRLRILARNVSIALDTPERMSILNHMRVTIVDISPKKNGRVIVLCKLADSQTLMSEITGYSLATLNLEVGMEVFALVKSVSLLGF</sequence>
<dbReference type="PANTHER" id="PTHR43514">
    <property type="entry name" value="ABC TRANSPORTER I FAMILY MEMBER 10"/>
    <property type="match status" value="1"/>
</dbReference>
<evidence type="ECO:0000256" key="8">
    <source>
        <dbReference type="ARBA" id="ARBA00023136"/>
    </source>
</evidence>
<reference evidence="13" key="1">
    <citation type="journal article" date="2017" name="Proc. Natl. Acad. Sci. U.S.A.">
        <title>Simulation of Deepwater Horizon oil plume reveals substrate specialization within a complex community of hydrocarbon-degraders.</title>
        <authorList>
            <person name="Hu P."/>
            <person name="Dubinsky E.A."/>
            <person name="Probst A.J."/>
            <person name="Wang J."/>
            <person name="Sieber C.M.K."/>
            <person name="Tom L.M."/>
            <person name="Gardinali P."/>
            <person name="Banfield J.F."/>
            <person name="Atlas R.M."/>
            <person name="Andersen G.L."/>
        </authorList>
    </citation>
    <scope>NUCLEOTIDE SEQUENCE [LARGE SCALE GENOMIC DNA]</scope>
</reference>
<dbReference type="PROSITE" id="PS00211">
    <property type="entry name" value="ABC_TRANSPORTER_1"/>
    <property type="match status" value="1"/>
</dbReference>
<dbReference type="GO" id="GO:0015098">
    <property type="term" value="F:molybdate ion transmembrane transporter activity"/>
    <property type="evidence" value="ECO:0007669"/>
    <property type="project" value="InterPro"/>
</dbReference>
<dbReference type="SMART" id="SM00382">
    <property type="entry name" value="AAA"/>
    <property type="match status" value="1"/>
</dbReference>
<dbReference type="Proteomes" id="UP000196531">
    <property type="component" value="Unassembled WGS sequence"/>
</dbReference>
<dbReference type="InterPro" id="IPR003439">
    <property type="entry name" value="ABC_transporter-like_ATP-bd"/>
</dbReference>
<dbReference type="GO" id="GO:0005524">
    <property type="term" value="F:ATP binding"/>
    <property type="evidence" value="ECO:0007669"/>
    <property type="project" value="UniProtKB-KW"/>
</dbReference>
<gene>
    <name evidence="12" type="ORF">A9Q84_04495</name>
</gene>
<keyword evidence="2" id="KW-1003">Cell membrane</keyword>
<dbReference type="Pfam" id="PF03459">
    <property type="entry name" value="TOBE"/>
    <property type="match status" value="1"/>
</dbReference>
<evidence type="ECO:0000256" key="4">
    <source>
        <dbReference type="ARBA" id="ARBA00022519"/>
    </source>
</evidence>
<dbReference type="InterPro" id="IPR011868">
    <property type="entry name" value="ModC_ABC_ATP-bd"/>
</dbReference>
<dbReference type="PROSITE" id="PS51866">
    <property type="entry name" value="MOP"/>
    <property type="match status" value="1"/>
</dbReference>
<dbReference type="PROSITE" id="PS50893">
    <property type="entry name" value="ABC_TRANSPORTER_2"/>
    <property type="match status" value="1"/>
</dbReference>
<dbReference type="InterPro" id="IPR004606">
    <property type="entry name" value="Mop_domain"/>
</dbReference>
<keyword evidence="1" id="KW-0813">Transport</keyword>
<evidence type="ECO:0000259" key="10">
    <source>
        <dbReference type="PROSITE" id="PS50893"/>
    </source>
</evidence>
<dbReference type="InterPro" id="IPR017871">
    <property type="entry name" value="ABC_transporter-like_CS"/>
</dbReference>
<dbReference type="InterPro" id="IPR027417">
    <property type="entry name" value="P-loop_NTPase"/>
</dbReference>
<dbReference type="NCBIfam" id="TIGR02142">
    <property type="entry name" value="modC_ABC"/>
    <property type="match status" value="1"/>
</dbReference>
<dbReference type="GO" id="GO:0016020">
    <property type="term" value="C:membrane"/>
    <property type="evidence" value="ECO:0007669"/>
    <property type="project" value="InterPro"/>
</dbReference>
<keyword evidence="5" id="KW-0547">Nucleotide-binding</keyword>
<dbReference type="PANTHER" id="PTHR43514:SF4">
    <property type="entry name" value="ABC TRANSPORTER I FAMILY MEMBER 10"/>
    <property type="match status" value="1"/>
</dbReference>
<keyword evidence="3 9" id="KW-0500">Molybdenum</keyword>
<evidence type="ECO:0000313" key="12">
    <source>
        <dbReference type="EMBL" id="OUR98677.1"/>
    </source>
</evidence>
<keyword evidence="6 12" id="KW-0067">ATP-binding</keyword>
<evidence type="ECO:0000313" key="13">
    <source>
        <dbReference type="Proteomes" id="UP000196531"/>
    </source>
</evidence>
<evidence type="ECO:0000256" key="5">
    <source>
        <dbReference type="ARBA" id="ARBA00022741"/>
    </source>
</evidence>
<dbReference type="InterPro" id="IPR003593">
    <property type="entry name" value="AAA+_ATPase"/>
</dbReference>
<dbReference type="EMBL" id="MAAO01000004">
    <property type="protein sequence ID" value="OUR98677.1"/>
    <property type="molecule type" value="Genomic_DNA"/>
</dbReference>
<protein>
    <submittedName>
        <fullName evidence="12">Molybdenum ABC transporter ATP-binding protein</fullName>
    </submittedName>
</protein>
<organism evidence="12 13">
    <name type="scientific">Halobacteriovorax marinus</name>
    <dbReference type="NCBI Taxonomy" id="97084"/>
    <lineage>
        <taxon>Bacteria</taxon>
        <taxon>Pseudomonadati</taxon>
        <taxon>Bdellovibrionota</taxon>
        <taxon>Bacteriovoracia</taxon>
        <taxon>Bacteriovoracales</taxon>
        <taxon>Halobacteriovoraceae</taxon>
        <taxon>Halobacteriovorax</taxon>
    </lineage>
</organism>
<dbReference type="Gene3D" id="3.40.50.300">
    <property type="entry name" value="P-loop containing nucleotide triphosphate hydrolases"/>
    <property type="match status" value="1"/>
</dbReference>
<evidence type="ECO:0000256" key="1">
    <source>
        <dbReference type="ARBA" id="ARBA00022448"/>
    </source>
</evidence>
<feature type="domain" description="ABC transporter" evidence="10">
    <location>
        <begin position="1"/>
        <end position="230"/>
    </location>
</feature>
<dbReference type="GO" id="GO:0140359">
    <property type="term" value="F:ABC-type transporter activity"/>
    <property type="evidence" value="ECO:0007669"/>
    <property type="project" value="InterPro"/>
</dbReference>
<accession>A0A1Y5FAV2</accession>